<keyword evidence="11" id="KW-1185">Reference proteome</keyword>
<evidence type="ECO:0000256" key="3">
    <source>
        <dbReference type="ARBA" id="ARBA00022553"/>
    </source>
</evidence>
<dbReference type="Pfam" id="PF08448">
    <property type="entry name" value="PAS_4"/>
    <property type="match status" value="1"/>
</dbReference>
<dbReference type="InterPro" id="IPR035965">
    <property type="entry name" value="PAS-like_dom_sf"/>
</dbReference>
<dbReference type="InterPro" id="IPR003594">
    <property type="entry name" value="HATPase_dom"/>
</dbReference>
<feature type="domain" description="Histidine kinase" evidence="8">
    <location>
        <begin position="313"/>
        <end position="507"/>
    </location>
</feature>
<dbReference type="Gene3D" id="3.30.565.10">
    <property type="entry name" value="Histidine kinase-like ATPase, C-terminal domain"/>
    <property type="match status" value="1"/>
</dbReference>
<dbReference type="InterPro" id="IPR004358">
    <property type="entry name" value="Sig_transdc_His_kin-like_C"/>
</dbReference>
<dbReference type="InterPro" id="IPR050736">
    <property type="entry name" value="Sensor_HK_Regulatory"/>
</dbReference>
<dbReference type="NCBIfam" id="TIGR00229">
    <property type="entry name" value="sensory_box"/>
    <property type="match status" value="1"/>
</dbReference>
<dbReference type="GO" id="GO:0000155">
    <property type="term" value="F:phosphorelay sensor kinase activity"/>
    <property type="evidence" value="ECO:0007669"/>
    <property type="project" value="InterPro"/>
</dbReference>
<proteinExistence type="predicted"/>
<dbReference type="CDD" id="cd00075">
    <property type="entry name" value="HATPase"/>
    <property type="match status" value="1"/>
</dbReference>
<dbReference type="Pfam" id="PF00512">
    <property type="entry name" value="HisKA"/>
    <property type="match status" value="1"/>
</dbReference>
<keyword evidence="4" id="KW-0808">Transferase</keyword>
<dbReference type="PROSITE" id="PS50113">
    <property type="entry name" value="PAC"/>
    <property type="match status" value="1"/>
</dbReference>
<dbReference type="Pfam" id="PF02518">
    <property type="entry name" value="HATPase_c"/>
    <property type="match status" value="1"/>
</dbReference>
<dbReference type="InterPro" id="IPR000700">
    <property type="entry name" value="PAS-assoc_C"/>
</dbReference>
<dbReference type="SUPFAM" id="SSF55785">
    <property type="entry name" value="PYP-like sensor domain (PAS domain)"/>
    <property type="match status" value="1"/>
</dbReference>
<evidence type="ECO:0000256" key="2">
    <source>
        <dbReference type="ARBA" id="ARBA00012438"/>
    </source>
</evidence>
<dbReference type="AlphaFoldDB" id="A0A7D5LC94"/>
<dbReference type="EMBL" id="CP058579">
    <property type="protein sequence ID" value="QLG62615.1"/>
    <property type="molecule type" value="Genomic_DNA"/>
</dbReference>
<dbReference type="GeneID" id="56038419"/>
<dbReference type="CDD" id="cd00082">
    <property type="entry name" value="HisKA"/>
    <property type="match status" value="1"/>
</dbReference>
<evidence type="ECO:0000313" key="10">
    <source>
        <dbReference type="EMBL" id="QLG62615.1"/>
    </source>
</evidence>
<evidence type="ECO:0000256" key="1">
    <source>
        <dbReference type="ARBA" id="ARBA00000085"/>
    </source>
</evidence>
<accession>A0A7D5LC94</accession>
<name>A0A7D5LC94_9EURY</name>
<evidence type="ECO:0000259" key="9">
    <source>
        <dbReference type="PROSITE" id="PS50113"/>
    </source>
</evidence>
<protein>
    <recommendedName>
        <fullName evidence="2">histidine kinase</fullName>
        <ecNumber evidence="2">2.7.13.3</ecNumber>
    </recommendedName>
</protein>
<comment type="catalytic activity">
    <reaction evidence="1">
        <text>ATP + protein L-histidine = ADP + protein N-phospho-L-histidine.</text>
        <dbReference type="EC" id="2.7.13.3"/>
    </reaction>
</comment>
<dbReference type="CDD" id="cd00130">
    <property type="entry name" value="PAS"/>
    <property type="match status" value="1"/>
</dbReference>
<dbReference type="SUPFAM" id="SSF47384">
    <property type="entry name" value="Homodimeric domain of signal transducing histidine kinase"/>
    <property type="match status" value="1"/>
</dbReference>
<sequence length="517" mass="55657">MEHTERTGERRAHEKSPAVDFDALRARAGTIRARESARGIRERLARVALEELDPDAVGVYRREGDRYRAAVEAPPEPPTSVPPVLPGADSPLADAVRSGDTRCGAVPDESAGDATDYCVTPLNGDGAVLLLTSNRDGFGPTTRAGLSMLVGHAEAALAGVEGGAVRRAAAETRPDVPDDQFLEALSHACPDYAFVYDDDGTCLDVLPGIGSGPIHATGDPVGRNVRDVYNDERSDRIVAAIRAAVRTGEPQRVEYSRSDDGSVTRVEGRVAPLPREDGDPRAAVLVARDVTERYERERDLRRQNERLERFASFVSHDLRNPLATASGFLDLIAEDVDDDRLDRVATAHDRMESLIDDLLSLAREGRGPTDTAPVELRPAAERAWDTVSVAGTLEVVGTTTLRADPGRFRRVLENLFRNAAEHAPRGDPRPDPTVRIGPLPDGDGFYVADDGDGIPSDRREDVFETGYTSIPGGTGLGLAIVERVAEAHGWDVRAVESDGGGARFEFSGVEVVDPDAE</sequence>
<dbReference type="PANTHER" id="PTHR43711:SF1">
    <property type="entry name" value="HISTIDINE KINASE 1"/>
    <property type="match status" value="1"/>
</dbReference>
<dbReference type="KEGG" id="halu:HUG12_13130"/>
<dbReference type="InterPro" id="IPR005467">
    <property type="entry name" value="His_kinase_dom"/>
</dbReference>
<dbReference type="Gene3D" id="3.30.450.20">
    <property type="entry name" value="PAS domain"/>
    <property type="match status" value="1"/>
</dbReference>
<dbReference type="OrthoDB" id="8127at2157"/>
<evidence type="ECO:0000256" key="7">
    <source>
        <dbReference type="SAM" id="MobiDB-lite"/>
    </source>
</evidence>
<dbReference type="SUPFAM" id="SSF55874">
    <property type="entry name" value="ATPase domain of HSP90 chaperone/DNA topoisomerase II/histidine kinase"/>
    <property type="match status" value="1"/>
</dbReference>
<evidence type="ECO:0000256" key="6">
    <source>
        <dbReference type="ARBA" id="ARBA00023012"/>
    </source>
</evidence>
<feature type="domain" description="PAC" evidence="9">
    <location>
        <begin position="249"/>
        <end position="302"/>
    </location>
</feature>
<keyword evidence="6" id="KW-0902">Two-component regulatory system</keyword>
<gene>
    <name evidence="10" type="ORF">HUG12_13130</name>
</gene>
<dbReference type="EC" id="2.7.13.3" evidence="2"/>
<evidence type="ECO:0000256" key="4">
    <source>
        <dbReference type="ARBA" id="ARBA00022679"/>
    </source>
</evidence>
<organism evidence="10 11">
    <name type="scientific">Halorarum salinum</name>
    <dbReference type="NCBI Taxonomy" id="2743089"/>
    <lineage>
        <taxon>Archaea</taxon>
        <taxon>Methanobacteriati</taxon>
        <taxon>Methanobacteriota</taxon>
        <taxon>Stenosarchaea group</taxon>
        <taxon>Halobacteria</taxon>
        <taxon>Halobacteriales</taxon>
        <taxon>Haloferacaceae</taxon>
        <taxon>Halorarum</taxon>
    </lineage>
</organism>
<keyword evidence="3" id="KW-0597">Phosphoprotein</keyword>
<dbReference type="PANTHER" id="PTHR43711">
    <property type="entry name" value="TWO-COMPONENT HISTIDINE KINASE"/>
    <property type="match status" value="1"/>
</dbReference>
<dbReference type="Proteomes" id="UP000509626">
    <property type="component" value="Chromosome"/>
</dbReference>
<dbReference type="InterPro" id="IPR000014">
    <property type="entry name" value="PAS"/>
</dbReference>
<evidence type="ECO:0000256" key="5">
    <source>
        <dbReference type="ARBA" id="ARBA00022777"/>
    </source>
</evidence>
<reference evidence="10 11" key="1">
    <citation type="submission" date="2020-06" db="EMBL/GenBank/DDBJ databases">
        <title>NJ-3-1, isolated from saline soil.</title>
        <authorList>
            <person name="Cui H.L."/>
            <person name="Shi X."/>
        </authorList>
    </citation>
    <scope>NUCLEOTIDE SEQUENCE [LARGE SCALE GENOMIC DNA]</scope>
    <source>
        <strain evidence="10 11">NJ-3-1</strain>
    </source>
</reference>
<dbReference type="InterPro" id="IPR013656">
    <property type="entry name" value="PAS_4"/>
</dbReference>
<dbReference type="PRINTS" id="PR00344">
    <property type="entry name" value="BCTRLSENSOR"/>
</dbReference>
<dbReference type="SMART" id="SM00387">
    <property type="entry name" value="HATPase_c"/>
    <property type="match status" value="1"/>
</dbReference>
<dbReference type="RefSeq" id="WP_179269200.1">
    <property type="nucleotide sequence ID" value="NZ_CP058579.1"/>
</dbReference>
<evidence type="ECO:0000259" key="8">
    <source>
        <dbReference type="PROSITE" id="PS50109"/>
    </source>
</evidence>
<dbReference type="Gene3D" id="1.10.287.130">
    <property type="match status" value="1"/>
</dbReference>
<dbReference type="InterPro" id="IPR003661">
    <property type="entry name" value="HisK_dim/P_dom"/>
</dbReference>
<keyword evidence="5 10" id="KW-0418">Kinase</keyword>
<dbReference type="InterPro" id="IPR036097">
    <property type="entry name" value="HisK_dim/P_sf"/>
</dbReference>
<dbReference type="SMART" id="SM00388">
    <property type="entry name" value="HisKA"/>
    <property type="match status" value="1"/>
</dbReference>
<dbReference type="PROSITE" id="PS50109">
    <property type="entry name" value="HIS_KIN"/>
    <property type="match status" value="1"/>
</dbReference>
<evidence type="ECO:0000313" key="11">
    <source>
        <dbReference type="Proteomes" id="UP000509626"/>
    </source>
</evidence>
<feature type="region of interest" description="Disordered" evidence="7">
    <location>
        <begin position="1"/>
        <end position="21"/>
    </location>
</feature>
<dbReference type="InterPro" id="IPR036890">
    <property type="entry name" value="HATPase_C_sf"/>
</dbReference>